<evidence type="ECO:0000256" key="4">
    <source>
        <dbReference type="ARBA" id="ARBA00022801"/>
    </source>
</evidence>
<comment type="subcellular location">
    <subcellularLocation>
        <location evidence="6">Cytoplasm</location>
    </subcellularLocation>
</comment>
<gene>
    <name evidence="6" type="primary">xseB</name>
    <name evidence="8" type="ORF">CVV64_03200</name>
</gene>
<keyword evidence="5 6" id="KW-0269">Exonuclease</keyword>
<dbReference type="GO" id="GO:0006308">
    <property type="term" value="P:DNA catabolic process"/>
    <property type="evidence" value="ECO:0007669"/>
    <property type="project" value="UniProtKB-UniRule"/>
</dbReference>
<dbReference type="EMBL" id="PGXC01000002">
    <property type="protein sequence ID" value="PKK91685.1"/>
    <property type="molecule type" value="Genomic_DNA"/>
</dbReference>
<dbReference type="GO" id="GO:0005829">
    <property type="term" value="C:cytosol"/>
    <property type="evidence" value="ECO:0007669"/>
    <property type="project" value="TreeGrafter"/>
</dbReference>
<evidence type="ECO:0000313" key="8">
    <source>
        <dbReference type="EMBL" id="PKK91685.1"/>
    </source>
</evidence>
<dbReference type="NCBIfam" id="NF002140">
    <property type="entry name" value="PRK00977.1-4"/>
    <property type="match status" value="1"/>
</dbReference>
<comment type="catalytic activity">
    <reaction evidence="6">
        <text>Exonucleolytic cleavage in either 5'- to 3'- or 3'- to 5'-direction to yield nucleoside 5'-phosphates.</text>
        <dbReference type="EC" id="3.1.11.6"/>
    </reaction>
</comment>
<proteinExistence type="inferred from homology"/>
<evidence type="ECO:0000313" key="9">
    <source>
        <dbReference type="Proteomes" id="UP000233256"/>
    </source>
</evidence>
<dbReference type="NCBIfam" id="TIGR01280">
    <property type="entry name" value="xseB"/>
    <property type="match status" value="1"/>
</dbReference>
<comment type="function">
    <text evidence="6">Bidirectionally degrades single-stranded DNA into large acid-insoluble oligonucleotides, which are then degraded further into small acid-soluble oligonucleotides.</text>
</comment>
<feature type="region of interest" description="Disordered" evidence="7">
    <location>
        <begin position="1"/>
        <end position="28"/>
    </location>
</feature>
<comment type="subunit">
    <text evidence="6">Heterooligomer composed of large and small subunits.</text>
</comment>
<comment type="caution">
    <text evidence="8">The sequence shown here is derived from an EMBL/GenBank/DDBJ whole genome shotgun (WGS) entry which is preliminary data.</text>
</comment>
<sequence length="137" mass="15605">MVPCSVMWKELNPTRKREKGKKMADQTDDITEVDNKSEVDNRMEIEKKGGKVKKGEKNSEPTFEEALERLESIVAAMESDNISLDDAISKFEEGIALSRVCHRKLGRAAGKIELLVRDAQESISLEEYDFKTDRKEL</sequence>
<evidence type="ECO:0000256" key="3">
    <source>
        <dbReference type="ARBA" id="ARBA00022722"/>
    </source>
</evidence>
<keyword evidence="2 6" id="KW-0963">Cytoplasm</keyword>
<dbReference type="Pfam" id="PF02609">
    <property type="entry name" value="Exonuc_VII_S"/>
    <property type="match status" value="1"/>
</dbReference>
<dbReference type="InterPro" id="IPR037004">
    <property type="entry name" value="Exonuc_VII_ssu_sf"/>
</dbReference>
<dbReference type="HAMAP" id="MF_00337">
    <property type="entry name" value="Exonuc_7_S"/>
    <property type="match status" value="1"/>
</dbReference>
<dbReference type="EC" id="3.1.11.6" evidence="6"/>
<dbReference type="InterPro" id="IPR003761">
    <property type="entry name" value="Exonuc_VII_S"/>
</dbReference>
<dbReference type="AlphaFoldDB" id="A0A2N1PTK5"/>
<accession>A0A2N1PTK5</accession>
<evidence type="ECO:0000256" key="6">
    <source>
        <dbReference type="HAMAP-Rule" id="MF_00337"/>
    </source>
</evidence>
<evidence type="ECO:0000256" key="7">
    <source>
        <dbReference type="SAM" id="MobiDB-lite"/>
    </source>
</evidence>
<keyword evidence="4 6" id="KW-0378">Hydrolase</keyword>
<evidence type="ECO:0000256" key="1">
    <source>
        <dbReference type="ARBA" id="ARBA00009998"/>
    </source>
</evidence>
<dbReference type="GO" id="GO:0008855">
    <property type="term" value="F:exodeoxyribonuclease VII activity"/>
    <property type="evidence" value="ECO:0007669"/>
    <property type="project" value="UniProtKB-UniRule"/>
</dbReference>
<dbReference type="Proteomes" id="UP000233256">
    <property type="component" value="Unassembled WGS sequence"/>
</dbReference>
<dbReference type="SUPFAM" id="SSF116842">
    <property type="entry name" value="XseB-like"/>
    <property type="match status" value="1"/>
</dbReference>
<dbReference type="PANTHER" id="PTHR34137">
    <property type="entry name" value="EXODEOXYRIBONUCLEASE 7 SMALL SUBUNIT"/>
    <property type="match status" value="1"/>
</dbReference>
<comment type="similarity">
    <text evidence="1 6">Belongs to the XseB family.</text>
</comment>
<protein>
    <recommendedName>
        <fullName evidence="6">Exodeoxyribonuclease 7 small subunit</fullName>
        <ecNumber evidence="6">3.1.11.6</ecNumber>
    </recommendedName>
    <alternativeName>
        <fullName evidence="6">Exodeoxyribonuclease VII small subunit</fullName>
        <shortName evidence="6">Exonuclease VII small subunit</shortName>
    </alternativeName>
</protein>
<evidence type="ECO:0000256" key="2">
    <source>
        <dbReference type="ARBA" id="ARBA00022490"/>
    </source>
</evidence>
<reference evidence="8 9" key="1">
    <citation type="journal article" date="2017" name="ISME J.">
        <title>Potential for microbial H2 and metal transformations associated with novel bacteria and archaea in deep terrestrial subsurface sediments.</title>
        <authorList>
            <person name="Hernsdorf A.W."/>
            <person name="Amano Y."/>
            <person name="Miyakawa K."/>
            <person name="Ise K."/>
            <person name="Suzuki Y."/>
            <person name="Anantharaman K."/>
            <person name="Probst A."/>
            <person name="Burstein D."/>
            <person name="Thomas B.C."/>
            <person name="Banfield J.F."/>
        </authorList>
    </citation>
    <scope>NUCLEOTIDE SEQUENCE [LARGE SCALE GENOMIC DNA]</scope>
    <source>
        <strain evidence="8">HGW-Wallbacteria-1</strain>
    </source>
</reference>
<evidence type="ECO:0000256" key="5">
    <source>
        <dbReference type="ARBA" id="ARBA00022839"/>
    </source>
</evidence>
<dbReference type="Gene3D" id="1.10.287.1040">
    <property type="entry name" value="Exonuclease VII, small subunit"/>
    <property type="match status" value="1"/>
</dbReference>
<organism evidence="8 9">
    <name type="scientific">Candidatus Wallbacteria bacterium HGW-Wallbacteria-1</name>
    <dbReference type="NCBI Taxonomy" id="2013854"/>
    <lineage>
        <taxon>Bacteria</taxon>
        <taxon>Candidatus Walliibacteriota</taxon>
    </lineage>
</organism>
<name>A0A2N1PTK5_9BACT</name>
<dbReference type="GO" id="GO:0009318">
    <property type="term" value="C:exodeoxyribonuclease VII complex"/>
    <property type="evidence" value="ECO:0007669"/>
    <property type="project" value="UniProtKB-UniRule"/>
</dbReference>
<dbReference type="PANTHER" id="PTHR34137:SF1">
    <property type="entry name" value="EXODEOXYRIBONUCLEASE 7 SMALL SUBUNIT"/>
    <property type="match status" value="1"/>
</dbReference>
<keyword evidence="3 6" id="KW-0540">Nuclease</keyword>